<gene>
    <name evidence="4" type="ORF">K443DRAFT_674390</name>
</gene>
<evidence type="ECO:0000256" key="1">
    <source>
        <dbReference type="PROSITE-ProRule" id="PRU00042"/>
    </source>
</evidence>
<accession>A0A0C9YE25</accession>
<keyword evidence="1" id="KW-0863">Zinc-finger</keyword>
<name>A0A0C9YE25_9AGAR</name>
<feature type="region of interest" description="Disordered" evidence="2">
    <location>
        <begin position="458"/>
        <end position="556"/>
    </location>
</feature>
<reference evidence="5" key="2">
    <citation type="submission" date="2015-01" db="EMBL/GenBank/DDBJ databases">
        <title>Evolutionary Origins and Diversification of the Mycorrhizal Mutualists.</title>
        <authorList>
            <consortium name="DOE Joint Genome Institute"/>
            <consortium name="Mycorrhizal Genomics Consortium"/>
            <person name="Kohler A."/>
            <person name="Kuo A."/>
            <person name="Nagy L.G."/>
            <person name="Floudas D."/>
            <person name="Copeland A."/>
            <person name="Barry K.W."/>
            <person name="Cichocki N."/>
            <person name="Veneault-Fourrey C."/>
            <person name="LaButti K."/>
            <person name="Lindquist E.A."/>
            <person name="Lipzen A."/>
            <person name="Lundell T."/>
            <person name="Morin E."/>
            <person name="Murat C."/>
            <person name="Riley R."/>
            <person name="Ohm R."/>
            <person name="Sun H."/>
            <person name="Tunlid A."/>
            <person name="Henrissat B."/>
            <person name="Grigoriev I.V."/>
            <person name="Hibbett D.S."/>
            <person name="Martin F."/>
        </authorList>
    </citation>
    <scope>NUCLEOTIDE SEQUENCE [LARGE SCALE GENOMIC DNA]</scope>
    <source>
        <strain evidence="5">LaAM-08-1</strain>
    </source>
</reference>
<evidence type="ECO:0000313" key="5">
    <source>
        <dbReference type="Proteomes" id="UP000054477"/>
    </source>
</evidence>
<keyword evidence="5" id="KW-1185">Reference proteome</keyword>
<feature type="domain" description="C2H2-type" evidence="3">
    <location>
        <begin position="582"/>
        <end position="608"/>
    </location>
</feature>
<dbReference type="GO" id="GO:0008270">
    <property type="term" value="F:zinc ion binding"/>
    <property type="evidence" value="ECO:0007669"/>
    <property type="project" value="UniProtKB-KW"/>
</dbReference>
<dbReference type="OrthoDB" id="3437960at2759"/>
<dbReference type="Gene3D" id="3.30.160.60">
    <property type="entry name" value="Classic Zinc Finger"/>
    <property type="match status" value="1"/>
</dbReference>
<dbReference type="SMART" id="SM00355">
    <property type="entry name" value="ZnF_C2H2"/>
    <property type="match status" value="2"/>
</dbReference>
<evidence type="ECO:0000259" key="3">
    <source>
        <dbReference type="PROSITE" id="PS50157"/>
    </source>
</evidence>
<protein>
    <recommendedName>
        <fullName evidence="3">C2H2-type domain-containing protein</fullName>
    </recommendedName>
</protein>
<keyword evidence="1" id="KW-0862">Zinc</keyword>
<keyword evidence="1" id="KW-0479">Metal-binding</keyword>
<dbReference type="HOGENOM" id="CLU_429635_0_0_1"/>
<dbReference type="PROSITE" id="PS00028">
    <property type="entry name" value="ZINC_FINGER_C2H2_1"/>
    <property type="match status" value="1"/>
</dbReference>
<dbReference type="Proteomes" id="UP000054477">
    <property type="component" value="Unassembled WGS sequence"/>
</dbReference>
<proteinExistence type="predicted"/>
<dbReference type="PROSITE" id="PS50157">
    <property type="entry name" value="ZINC_FINGER_C2H2_2"/>
    <property type="match status" value="2"/>
</dbReference>
<dbReference type="EMBL" id="KN838553">
    <property type="protein sequence ID" value="KIK06408.1"/>
    <property type="molecule type" value="Genomic_DNA"/>
</dbReference>
<dbReference type="InterPro" id="IPR013087">
    <property type="entry name" value="Znf_C2H2_type"/>
</dbReference>
<feature type="compositionally biased region" description="Low complexity" evidence="2">
    <location>
        <begin position="534"/>
        <end position="556"/>
    </location>
</feature>
<feature type="domain" description="C2H2-type" evidence="3">
    <location>
        <begin position="611"/>
        <end position="637"/>
    </location>
</feature>
<evidence type="ECO:0000256" key="2">
    <source>
        <dbReference type="SAM" id="MobiDB-lite"/>
    </source>
</evidence>
<sequence>MISERCWGSFKQDAQKSTRTNLVDLGLTYYPLWTNFDNLLSSNGFHSNTQTSEICSASLQSHGLEERVHQWVLKDMLTQLPHSEAIDVKDAPHSKALDSNTFTPLLLLGQLADPRMQLLPEDLLEFSPSLHPDDLLTRQYDGNIVDAFLEYPFDNHRCLDPIQDVFGFNGESPESGSWSLESTPSLMVSGLSPFSNVDDLSPPCTPNTGIPLPDFCDWPNDINEAAPSSTRPLPSSSPLLSTVLLPSLVMSPPCSQVSLNPASTTSLLFSLNDPEAAAYAPNDIEDGYEAPQPVSLDFHFPPHGPHSSPSCGQGSFSHSSPCSYSLPTEILLSPASESGRSGTRTDMVDHPSDELEESGYRFPYILRQSLDKAKWIDGCLPSTTYVATMGQSEVPLKRRRPVNAVEAPMSSMSRIDDATISTGDKKRRKTDTINFRSRACAAVSSTSYIRDAETSMMGDMQRHQADSATDSPIRGLPCLPLNTSMGGLGRQPSRKAMQTAGERASYKKTSRVRKEAGPSKVPRTPTRGGISDQSGRTTSSPPGTPSSLGSSASSSSGGMVFKIGSVNVSAASQLRRKHKEVFQCNFPECRSTFTKRHNLKIHIERHMGVIYLCPGCKHPYAQEASMHRHKKNCKQVH</sequence>
<feature type="compositionally biased region" description="Polar residues" evidence="2">
    <location>
        <begin position="335"/>
        <end position="344"/>
    </location>
</feature>
<organism evidence="4 5">
    <name type="scientific">Laccaria amethystina LaAM-08-1</name>
    <dbReference type="NCBI Taxonomy" id="1095629"/>
    <lineage>
        <taxon>Eukaryota</taxon>
        <taxon>Fungi</taxon>
        <taxon>Dikarya</taxon>
        <taxon>Basidiomycota</taxon>
        <taxon>Agaricomycotina</taxon>
        <taxon>Agaricomycetes</taxon>
        <taxon>Agaricomycetidae</taxon>
        <taxon>Agaricales</taxon>
        <taxon>Agaricineae</taxon>
        <taxon>Hydnangiaceae</taxon>
        <taxon>Laccaria</taxon>
    </lineage>
</organism>
<reference evidence="4 5" key="1">
    <citation type="submission" date="2014-04" db="EMBL/GenBank/DDBJ databases">
        <authorList>
            <consortium name="DOE Joint Genome Institute"/>
            <person name="Kuo A."/>
            <person name="Kohler A."/>
            <person name="Nagy L.G."/>
            <person name="Floudas D."/>
            <person name="Copeland A."/>
            <person name="Barry K.W."/>
            <person name="Cichocki N."/>
            <person name="Veneault-Fourrey C."/>
            <person name="LaButti K."/>
            <person name="Lindquist E.A."/>
            <person name="Lipzen A."/>
            <person name="Lundell T."/>
            <person name="Morin E."/>
            <person name="Murat C."/>
            <person name="Sun H."/>
            <person name="Tunlid A."/>
            <person name="Henrissat B."/>
            <person name="Grigoriev I.V."/>
            <person name="Hibbett D.S."/>
            <person name="Martin F."/>
            <person name="Nordberg H.P."/>
            <person name="Cantor M.N."/>
            <person name="Hua S.X."/>
        </authorList>
    </citation>
    <scope>NUCLEOTIDE SEQUENCE [LARGE SCALE GENOMIC DNA]</scope>
    <source>
        <strain evidence="4 5">LaAM-08-1</strain>
    </source>
</reference>
<feature type="region of interest" description="Disordered" evidence="2">
    <location>
        <begin position="334"/>
        <end position="354"/>
    </location>
</feature>
<evidence type="ECO:0000313" key="4">
    <source>
        <dbReference type="EMBL" id="KIK06408.1"/>
    </source>
</evidence>
<dbReference type="AlphaFoldDB" id="A0A0C9YE25"/>